<feature type="transmembrane region" description="Helical" evidence="1">
    <location>
        <begin position="23"/>
        <end position="39"/>
    </location>
</feature>
<feature type="transmembrane region" description="Helical" evidence="1">
    <location>
        <begin position="292"/>
        <end position="318"/>
    </location>
</feature>
<comment type="caution">
    <text evidence="2">The sequence shown here is derived from an EMBL/GenBank/DDBJ whole genome shotgun (WGS) entry which is preliminary data.</text>
</comment>
<gene>
    <name evidence="2" type="ORF">DASC09_053700</name>
</gene>
<sequence>MAETGPLLVDAQTTHSSSDLKKFTLVVSFFVISLISFLGQTEVTQYIYSSPKYQFNQPYFLLFLTHGSWMLLWPIQLVGVGLWNIYHDNKGKYLRLEDIRQADYFKGNLQQYIRKEIQSAYKISEIIYNHHNGWLPDNPHISQFDYDNLSFISFFSCSAAVKYIIKRSLLATLIITTASITWYVAMIYSYSNDVTAIYNCCAFFAYLFSIPLLKEQFSWLKISSVTIAISGVFMVVYSGNQTEESTKSHRFFGNILISLGSICYGYYDVYYKKYLCVPHHSHRMVDSKQQTLYSNFICSLIGGSSVLILSILIVFIHVSGLKKFSIDYPLSIWFFVSISVLCNLLYSSAMLVLYALTSPVLGAVSSLTTIFLVGMFEWLVFGNGLNGFQLFGDVIVIVGFGVLSYAYWKEIVTEDNGE</sequence>
<feature type="transmembrane region" description="Helical" evidence="1">
    <location>
        <begin position="59"/>
        <end position="86"/>
    </location>
</feature>
<dbReference type="Proteomes" id="UP001360560">
    <property type="component" value="Unassembled WGS sequence"/>
</dbReference>
<dbReference type="EMBL" id="BTFZ01000013">
    <property type="protein sequence ID" value="GMM38045.1"/>
    <property type="molecule type" value="Genomic_DNA"/>
</dbReference>
<dbReference type="PANTHER" id="PTHR19346:SF4">
    <property type="entry name" value="SUGAR PHOSPHATE TRANSPORTER DOMAIN-CONTAINING PROTEIN"/>
    <property type="match status" value="1"/>
</dbReference>
<dbReference type="GeneID" id="90076020"/>
<dbReference type="RefSeq" id="XP_064855041.1">
    <property type="nucleotide sequence ID" value="XM_064998969.1"/>
</dbReference>
<proteinExistence type="predicted"/>
<evidence type="ECO:0008006" key="4">
    <source>
        <dbReference type="Google" id="ProtNLM"/>
    </source>
</evidence>
<accession>A0AAV5QV26</accession>
<evidence type="ECO:0000313" key="2">
    <source>
        <dbReference type="EMBL" id="GMM38045.1"/>
    </source>
</evidence>
<name>A0AAV5QV26_9ASCO</name>
<keyword evidence="1" id="KW-0472">Membrane</keyword>
<reference evidence="2 3" key="1">
    <citation type="journal article" date="2023" name="Elife">
        <title>Identification of key yeast species and microbe-microbe interactions impacting larval growth of Drosophila in the wild.</title>
        <authorList>
            <person name="Mure A."/>
            <person name="Sugiura Y."/>
            <person name="Maeda R."/>
            <person name="Honda K."/>
            <person name="Sakurai N."/>
            <person name="Takahashi Y."/>
            <person name="Watada M."/>
            <person name="Katoh T."/>
            <person name="Gotoh A."/>
            <person name="Gotoh Y."/>
            <person name="Taniguchi I."/>
            <person name="Nakamura K."/>
            <person name="Hayashi T."/>
            <person name="Katayama T."/>
            <person name="Uemura T."/>
            <person name="Hattori Y."/>
        </authorList>
    </citation>
    <scope>NUCLEOTIDE SEQUENCE [LARGE SCALE GENOMIC DNA]</scope>
    <source>
        <strain evidence="2 3">SC-9</strain>
    </source>
</reference>
<dbReference type="InterPro" id="IPR026505">
    <property type="entry name" value="Solute_c_fam_35_mem_F3/F4"/>
</dbReference>
<evidence type="ECO:0000313" key="3">
    <source>
        <dbReference type="Proteomes" id="UP001360560"/>
    </source>
</evidence>
<keyword evidence="3" id="KW-1185">Reference proteome</keyword>
<organism evidence="2 3">
    <name type="scientific">Saccharomycopsis crataegensis</name>
    <dbReference type="NCBI Taxonomy" id="43959"/>
    <lineage>
        <taxon>Eukaryota</taxon>
        <taxon>Fungi</taxon>
        <taxon>Dikarya</taxon>
        <taxon>Ascomycota</taxon>
        <taxon>Saccharomycotina</taxon>
        <taxon>Saccharomycetes</taxon>
        <taxon>Saccharomycopsidaceae</taxon>
        <taxon>Saccharomycopsis</taxon>
    </lineage>
</organism>
<dbReference type="InterPro" id="IPR037185">
    <property type="entry name" value="EmrE-like"/>
</dbReference>
<keyword evidence="1" id="KW-1133">Transmembrane helix</keyword>
<feature type="transmembrane region" description="Helical" evidence="1">
    <location>
        <begin position="330"/>
        <end position="353"/>
    </location>
</feature>
<protein>
    <recommendedName>
        <fullName evidence="4">EamA domain-containing protein</fullName>
    </recommendedName>
</protein>
<feature type="transmembrane region" description="Helical" evidence="1">
    <location>
        <begin position="251"/>
        <end position="271"/>
    </location>
</feature>
<dbReference type="PANTHER" id="PTHR19346">
    <property type="entry name" value="SUGAR PHOSPHATE TRANSPORTER DOMAIN-CONTAINING PROTEIN"/>
    <property type="match status" value="1"/>
</dbReference>
<feature type="transmembrane region" description="Helical" evidence="1">
    <location>
        <begin position="360"/>
        <end position="381"/>
    </location>
</feature>
<feature type="transmembrane region" description="Helical" evidence="1">
    <location>
        <begin position="387"/>
        <end position="408"/>
    </location>
</feature>
<feature type="transmembrane region" description="Helical" evidence="1">
    <location>
        <begin position="169"/>
        <end position="190"/>
    </location>
</feature>
<feature type="transmembrane region" description="Helical" evidence="1">
    <location>
        <begin position="220"/>
        <end position="239"/>
    </location>
</feature>
<dbReference type="SUPFAM" id="SSF103481">
    <property type="entry name" value="Multidrug resistance efflux transporter EmrE"/>
    <property type="match status" value="2"/>
</dbReference>
<dbReference type="AlphaFoldDB" id="A0AAV5QV26"/>
<feature type="transmembrane region" description="Helical" evidence="1">
    <location>
        <begin position="196"/>
        <end position="213"/>
    </location>
</feature>
<evidence type="ECO:0000256" key="1">
    <source>
        <dbReference type="SAM" id="Phobius"/>
    </source>
</evidence>
<keyword evidence="1" id="KW-0812">Transmembrane</keyword>